<proteinExistence type="predicted"/>
<organism evidence="2 3">
    <name type="scientific">Serratia grimesii</name>
    <dbReference type="NCBI Taxonomy" id="82995"/>
    <lineage>
        <taxon>Bacteria</taxon>
        <taxon>Pseudomonadati</taxon>
        <taxon>Pseudomonadota</taxon>
        <taxon>Gammaproteobacteria</taxon>
        <taxon>Enterobacterales</taxon>
        <taxon>Yersiniaceae</taxon>
        <taxon>Serratia</taxon>
    </lineage>
</organism>
<dbReference type="GeneID" id="75281595"/>
<keyword evidence="1" id="KW-0812">Transmembrane</keyword>
<evidence type="ECO:0000313" key="3">
    <source>
        <dbReference type="Proteomes" id="UP000028721"/>
    </source>
</evidence>
<keyword evidence="1" id="KW-1133">Transmembrane helix</keyword>
<dbReference type="RefSeq" id="WP_037419505.1">
    <property type="nucleotide sequence ID" value="NZ_LT883155.1"/>
</dbReference>
<feature type="transmembrane region" description="Helical" evidence="1">
    <location>
        <begin position="6"/>
        <end position="23"/>
    </location>
</feature>
<gene>
    <name evidence="2" type="ORF">CR62_24360</name>
</gene>
<keyword evidence="1" id="KW-0472">Membrane</keyword>
<sequence>MGTLLLSAILVSGYIFTITSVSSRYKFKRSDGWGAYFYVATWGTGFCILSWMICSFMGFVGLIDFFAQHAGINKNNVKMLIPLSADAVATGKSLKIALWIVGTVVLATVCGLLNKVWHACGDHRFKALAKAAKNHPLETMAIEASATLAPVIFTLKSKKFYVGWVIRPPLEHGKIEHMAFIPLLSGYRDKDTLKIVVTTNYDTHYESIGLFGDITGVEGPPKIDSNLTLNDFRVVCPVSEIENLSFFDFQTYNRFKELEEKEEKKQRRFRPRTSKA</sequence>
<reference evidence="2 3" key="1">
    <citation type="submission" date="2014-03" db="EMBL/GenBank/DDBJ databases">
        <title>Draft genome sequence of the Serratia grimesii strain a2.</title>
        <authorList>
            <person name="Toymentseva A."/>
            <person name="Kazakov S."/>
            <person name="Giliazeva A."/>
            <person name="Ismagilova R."/>
            <person name="Shah R."/>
            <person name="Sharipova M."/>
            <person name="Khaitlina S."/>
            <person name="Mardanova A."/>
        </authorList>
    </citation>
    <scope>NUCLEOTIDE SEQUENCE [LARGE SCALE GENOMIC DNA]</scope>
    <source>
        <strain evidence="2 3">A2</strain>
    </source>
</reference>
<feature type="transmembrane region" description="Helical" evidence="1">
    <location>
        <begin position="96"/>
        <end position="117"/>
    </location>
</feature>
<dbReference type="EMBL" id="JGVP01000009">
    <property type="protein sequence ID" value="KFB88960.1"/>
    <property type="molecule type" value="Genomic_DNA"/>
</dbReference>
<name>A0ABR4UAQ6_9GAMM</name>
<accession>A0ABR4UAQ6</accession>
<dbReference type="Proteomes" id="UP000028721">
    <property type="component" value="Unassembled WGS sequence"/>
</dbReference>
<feature type="transmembrane region" description="Helical" evidence="1">
    <location>
        <begin position="35"/>
        <end position="63"/>
    </location>
</feature>
<keyword evidence="3" id="KW-1185">Reference proteome</keyword>
<evidence type="ECO:0000256" key="1">
    <source>
        <dbReference type="SAM" id="Phobius"/>
    </source>
</evidence>
<protein>
    <submittedName>
        <fullName evidence="2">Uncharacterized protein</fullName>
    </submittedName>
</protein>
<comment type="caution">
    <text evidence="2">The sequence shown here is derived from an EMBL/GenBank/DDBJ whole genome shotgun (WGS) entry which is preliminary data.</text>
</comment>
<evidence type="ECO:0000313" key="2">
    <source>
        <dbReference type="EMBL" id="KFB88960.1"/>
    </source>
</evidence>